<sequence>MRSKITNTEGRIQPRTEYAILFSANGERDNGVWLPLSQCGVEMKEGA</sequence>
<organism evidence="1 2">
    <name type="scientific">Paracoccus rhizosphaerae</name>
    <dbReference type="NCBI Taxonomy" id="1133347"/>
    <lineage>
        <taxon>Bacteria</taxon>
        <taxon>Pseudomonadati</taxon>
        <taxon>Pseudomonadota</taxon>
        <taxon>Alphaproteobacteria</taxon>
        <taxon>Rhodobacterales</taxon>
        <taxon>Paracoccaceae</taxon>
        <taxon>Paracoccus</taxon>
    </lineage>
</organism>
<evidence type="ECO:0000313" key="2">
    <source>
        <dbReference type="Proteomes" id="UP001589795"/>
    </source>
</evidence>
<dbReference type="RefSeq" id="WP_265508484.1">
    <property type="nucleotide sequence ID" value="NZ_JAOTBE010000081.1"/>
</dbReference>
<name>A0ABV6CNY3_9RHOB</name>
<proteinExistence type="predicted"/>
<gene>
    <name evidence="1" type="ORF">ACFFIZ_10275</name>
</gene>
<evidence type="ECO:0000313" key="1">
    <source>
        <dbReference type="EMBL" id="MFC0200693.1"/>
    </source>
</evidence>
<reference evidence="1 2" key="1">
    <citation type="submission" date="2024-09" db="EMBL/GenBank/DDBJ databases">
        <authorList>
            <person name="Sun Q."/>
            <person name="Mori K."/>
        </authorList>
    </citation>
    <scope>NUCLEOTIDE SEQUENCE [LARGE SCALE GENOMIC DNA]</scope>
    <source>
        <strain evidence="1 2">CCM 7904</strain>
    </source>
</reference>
<comment type="caution">
    <text evidence="1">The sequence shown here is derived from an EMBL/GenBank/DDBJ whole genome shotgun (WGS) entry which is preliminary data.</text>
</comment>
<dbReference type="EMBL" id="JBHLWQ010000092">
    <property type="protein sequence ID" value="MFC0200693.1"/>
    <property type="molecule type" value="Genomic_DNA"/>
</dbReference>
<keyword evidence="2" id="KW-1185">Reference proteome</keyword>
<dbReference type="Proteomes" id="UP001589795">
    <property type="component" value="Unassembled WGS sequence"/>
</dbReference>
<accession>A0ABV6CNY3</accession>
<protein>
    <submittedName>
        <fullName evidence="1">Uncharacterized protein</fullName>
    </submittedName>
</protein>